<keyword evidence="5 6" id="KW-0472">Membrane</keyword>
<dbReference type="Gene3D" id="1.20.1250.20">
    <property type="entry name" value="MFS general substrate transporter like domains"/>
    <property type="match status" value="1"/>
</dbReference>
<dbReference type="PANTHER" id="PTHR23513:SF6">
    <property type="entry name" value="MAJOR FACILITATOR SUPERFAMILY ASSOCIATED DOMAIN-CONTAINING PROTEIN"/>
    <property type="match status" value="1"/>
</dbReference>
<keyword evidence="9" id="KW-1185">Reference proteome</keyword>
<comment type="caution">
    <text evidence="8">The sequence shown here is derived from an EMBL/GenBank/DDBJ whole genome shotgun (WGS) entry which is preliminary data.</text>
</comment>
<reference evidence="8 9" key="1">
    <citation type="submission" date="2019-06" db="EMBL/GenBank/DDBJ databases">
        <title>Sequencing the genomes of 1000 actinobacteria strains.</title>
        <authorList>
            <person name="Klenk H.-P."/>
        </authorList>
    </citation>
    <scope>NUCLEOTIDE SEQUENCE [LARGE SCALE GENOMIC DNA]</scope>
    <source>
        <strain evidence="8 9">DSM 24683</strain>
    </source>
</reference>
<keyword evidence="2" id="KW-1003">Cell membrane</keyword>
<name>A0A561B3N0_9ACTN</name>
<dbReference type="Pfam" id="PF07690">
    <property type="entry name" value="MFS_1"/>
    <property type="match status" value="1"/>
</dbReference>
<feature type="domain" description="Major facilitator superfamily (MFS) profile" evidence="7">
    <location>
        <begin position="178"/>
        <end position="452"/>
    </location>
</feature>
<sequence>MTTVALPLTAVLVLAASPVQMGLLGAVSFLPHLVLGLPAGVWVDRLSYRRVVVGADLLAATALAAVPILAATGLLRMWHLYCVVVITGTCSLFSAIAAQSFAPVLVPRSEMLAANSVFALSNSLVSTSGSALGGVLVQLLTAPIAIAVDAASLLLSAITKARITVTGRSTAADPAKESIFKGIRGGFRAALEHPALRATTIAATAGALAGQMQAVVVVLFLVRDLSLSAQLVGLVIAVSGIAGIVGATVGVQITGRLGNGPTFIVGMTLSSLAGLVMATAAGPTAVALAVVIVAQLLRGWGPTLYGINQQTIRQILIPPELLARTQATWRFLVFGMQPIGALLGGTLGALPGFRPTLVISSLIMLTGTTLALLSPLRTPPPTPRNRDDRTTLRLTPLAAGLRSITTSGRVLRSGGARFVPVRRVRTVVRVLARLHRGRSTHRPLHGPSRRSH</sequence>
<accession>A0A561B3N0</accession>
<evidence type="ECO:0000256" key="3">
    <source>
        <dbReference type="ARBA" id="ARBA00022692"/>
    </source>
</evidence>
<dbReference type="InterPro" id="IPR020846">
    <property type="entry name" value="MFS_dom"/>
</dbReference>
<evidence type="ECO:0000256" key="4">
    <source>
        <dbReference type="ARBA" id="ARBA00022989"/>
    </source>
</evidence>
<protein>
    <submittedName>
        <fullName evidence="8">Transmembrane secretion effector</fullName>
    </submittedName>
</protein>
<feature type="transmembrane region" description="Helical" evidence="6">
    <location>
        <begin position="356"/>
        <end position="376"/>
    </location>
</feature>
<evidence type="ECO:0000313" key="8">
    <source>
        <dbReference type="EMBL" id="TWD73473.1"/>
    </source>
</evidence>
<evidence type="ECO:0000256" key="2">
    <source>
        <dbReference type="ARBA" id="ARBA00022475"/>
    </source>
</evidence>
<evidence type="ECO:0000313" key="9">
    <source>
        <dbReference type="Proteomes" id="UP000318380"/>
    </source>
</evidence>
<dbReference type="PROSITE" id="PS50850">
    <property type="entry name" value="MFS"/>
    <property type="match status" value="1"/>
</dbReference>
<proteinExistence type="predicted"/>
<organism evidence="8 9">
    <name type="scientific">Kribbella amoyensis</name>
    <dbReference type="NCBI Taxonomy" id="996641"/>
    <lineage>
        <taxon>Bacteria</taxon>
        <taxon>Bacillati</taxon>
        <taxon>Actinomycetota</taxon>
        <taxon>Actinomycetes</taxon>
        <taxon>Propionibacteriales</taxon>
        <taxon>Kribbellaceae</taxon>
        <taxon>Kribbella</taxon>
    </lineage>
</organism>
<feature type="transmembrane region" description="Helical" evidence="6">
    <location>
        <begin position="135"/>
        <end position="158"/>
    </location>
</feature>
<dbReference type="Proteomes" id="UP000318380">
    <property type="component" value="Unassembled WGS sequence"/>
</dbReference>
<feature type="transmembrane region" description="Helical" evidence="6">
    <location>
        <begin position="78"/>
        <end position="102"/>
    </location>
</feature>
<dbReference type="SUPFAM" id="SSF103473">
    <property type="entry name" value="MFS general substrate transporter"/>
    <property type="match status" value="1"/>
</dbReference>
<dbReference type="AlphaFoldDB" id="A0A561B3N0"/>
<dbReference type="InterPro" id="IPR011701">
    <property type="entry name" value="MFS"/>
</dbReference>
<comment type="subcellular location">
    <subcellularLocation>
        <location evidence="1">Cell membrane</location>
        <topology evidence="1">Multi-pass membrane protein</topology>
    </subcellularLocation>
</comment>
<keyword evidence="4 6" id="KW-1133">Transmembrane helix</keyword>
<evidence type="ECO:0000256" key="6">
    <source>
        <dbReference type="SAM" id="Phobius"/>
    </source>
</evidence>
<dbReference type="GO" id="GO:0022857">
    <property type="term" value="F:transmembrane transporter activity"/>
    <property type="evidence" value="ECO:0007669"/>
    <property type="project" value="InterPro"/>
</dbReference>
<evidence type="ECO:0000259" key="7">
    <source>
        <dbReference type="PROSITE" id="PS50850"/>
    </source>
</evidence>
<dbReference type="GO" id="GO:0005886">
    <property type="term" value="C:plasma membrane"/>
    <property type="evidence" value="ECO:0007669"/>
    <property type="project" value="UniProtKB-SubCell"/>
</dbReference>
<gene>
    <name evidence="8" type="ORF">FB561_7366</name>
</gene>
<evidence type="ECO:0000256" key="1">
    <source>
        <dbReference type="ARBA" id="ARBA00004651"/>
    </source>
</evidence>
<keyword evidence="3 6" id="KW-0812">Transmembrane</keyword>
<dbReference type="EMBL" id="VIVK01000003">
    <property type="protein sequence ID" value="TWD73473.1"/>
    <property type="molecule type" value="Genomic_DNA"/>
</dbReference>
<feature type="transmembrane region" description="Helical" evidence="6">
    <location>
        <begin position="50"/>
        <end position="71"/>
    </location>
</feature>
<dbReference type="InterPro" id="IPR036259">
    <property type="entry name" value="MFS_trans_sf"/>
</dbReference>
<feature type="transmembrane region" description="Helical" evidence="6">
    <location>
        <begin position="228"/>
        <end position="251"/>
    </location>
</feature>
<dbReference type="CDD" id="cd06173">
    <property type="entry name" value="MFS_MefA_like"/>
    <property type="match status" value="1"/>
</dbReference>
<dbReference type="PANTHER" id="PTHR23513">
    <property type="entry name" value="INTEGRAL MEMBRANE EFFLUX PROTEIN-RELATED"/>
    <property type="match status" value="1"/>
</dbReference>
<feature type="transmembrane region" description="Helical" evidence="6">
    <location>
        <begin position="328"/>
        <end position="350"/>
    </location>
</feature>
<evidence type="ECO:0000256" key="5">
    <source>
        <dbReference type="ARBA" id="ARBA00023136"/>
    </source>
</evidence>